<name>A0AAV3Z080_9GAST</name>
<dbReference type="Proteomes" id="UP000735302">
    <property type="component" value="Unassembled WGS sequence"/>
</dbReference>
<protein>
    <submittedName>
        <fullName evidence="2">Uncharacterized protein</fullName>
    </submittedName>
</protein>
<accession>A0AAV3Z080</accession>
<keyword evidence="3" id="KW-1185">Reference proteome</keyword>
<comment type="caution">
    <text evidence="2">The sequence shown here is derived from an EMBL/GenBank/DDBJ whole genome shotgun (WGS) entry which is preliminary data.</text>
</comment>
<proteinExistence type="predicted"/>
<sequence>MLMRSCPPITQIDQDLDNSRRDGGEGKSIASDLCFEGYVKRSYDHHICGIPQCETSSPLHIAGGRSEAALGSSG</sequence>
<dbReference type="AlphaFoldDB" id="A0AAV3Z080"/>
<reference evidence="2 3" key="1">
    <citation type="journal article" date="2021" name="Elife">
        <title>Chloroplast acquisition without the gene transfer in kleptoplastic sea slugs, Plakobranchus ocellatus.</title>
        <authorList>
            <person name="Maeda T."/>
            <person name="Takahashi S."/>
            <person name="Yoshida T."/>
            <person name="Shimamura S."/>
            <person name="Takaki Y."/>
            <person name="Nagai Y."/>
            <person name="Toyoda A."/>
            <person name="Suzuki Y."/>
            <person name="Arimoto A."/>
            <person name="Ishii H."/>
            <person name="Satoh N."/>
            <person name="Nishiyama T."/>
            <person name="Hasebe M."/>
            <person name="Maruyama T."/>
            <person name="Minagawa J."/>
            <person name="Obokata J."/>
            <person name="Shigenobu S."/>
        </authorList>
    </citation>
    <scope>NUCLEOTIDE SEQUENCE [LARGE SCALE GENOMIC DNA]</scope>
</reference>
<feature type="region of interest" description="Disordered" evidence="1">
    <location>
        <begin position="1"/>
        <end position="25"/>
    </location>
</feature>
<evidence type="ECO:0000313" key="3">
    <source>
        <dbReference type="Proteomes" id="UP000735302"/>
    </source>
</evidence>
<evidence type="ECO:0000313" key="2">
    <source>
        <dbReference type="EMBL" id="GFN88604.1"/>
    </source>
</evidence>
<evidence type="ECO:0000256" key="1">
    <source>
        <dbReference type="SAM" id="MobiDB-lite"/>
    </source>
</evidence>
<gene>
    <name evidence="2" type="ORF">PoB_001511000</name>
</gene>
<organism evidence="2 3">
    <name type="scientific">Plakobranchus ocellatus</name>
    <dbReference type="NCBI Taxonomy" id="259542"/>
    <lineage>
        <taxon>Eukaryota</taxon>
        <taxon>Metazoa</taxon>
        <taxon>Spiralia</taxon>
        <taxon>Lophotrochozoa</taxon>
        <taxon>Mollusca</taxon>
        <taxon>Gastropoda</taxon>
        <taxon>Heterobranchia</taxon>
        <taxon>Euthyneura</taxon>
        <taxon>Panpulmonata</taxon>
        <taxon>Sacoglossa</taxon>
        <taxon>Placobranchoidea</taxon>
        <taxon>Plakobranchidae</taxon>
        <taxon>Plakobranchus</taxon>
    </lineage>
</organism>
<dbReference type="EMBL" id="BLXT01001860">
    <property type="protein sequence ID" value="GFN88604.1"/>
    <property type="molecule type" value="Genomic_DNA"/>
</dbReference>